<feature type="transmembrane region" description="Helical" evidence="9">
    <location>
        <begin position="312"/>
        <end position="331"/>
    </location>
</feature>
<evidence type="ECO:0000313" key="11">
    <source>
        <dbReference type="EMBL" id="GBG34720.1"/>
    </source>
</evidence>
<feature type="transmembrane region" description="Helical" evidence="9">
    <location>
        <begin position="54"/>
        <end position="76"/>
    </location>
</feature>
<keyword evidence="5 9" id="KW-0812">Transmembrane</keyword>
<dbReference type="Gene3D" id="1.10.3430.10">
    <property type="entry name" value="Ammonium transporter AmtB like domains"/>
    <property type="match status" value="1"/>
</dbReference>
<evidence type="ECO:0000256" key="9">
    <source>
        <dbReference type="RuleBase" id="RU362002"/>
    </source>
</evidence>
<dbReference type="EMBL" id="BEYU01000211">
    <property type="protein sequence ID" value="GBG34720.1"/>
    <property type="molecule type" value="Genomic_DNA"/>
</dbReference>
<feature type="transmembrane region" description="Helical" evidence="9">
    <location>
        <begin position="255"/>
        <end position="277"/>
    </location>
</feature>
<keyword evidence="4 9" id="KW-0813">Transport</keyword>
<dbReference type="InterPro" id="IPR020726">
    <property type="entry name" value="Bcl2_BH2_motif_CS"/>
</dbReference>
<dbReference type="InterPro" id="IPR029020">
    <property type="entry name" value="Ammonium/urea_transptr"/>
</dbReference>
<evidence type="ECO:0000313" key="12">
    <source>
        <dbReference type="Proteomes" id="UP000241890"/>
    </source>
</evidence>
<comment type="caution">
    <text evidence="9">Lacks conserved residue(s) required for the propagation of feature annotation.</text>
</comment>
<evidence type="ECO:0000256" key="2">
    <source>
        <dbReference type="ARBA" id="ARBA00005887"/>
    </source>
</evidence>
<comment type="caution">
    <text evidence="11">The sequence shown here is derived from an EMBL/GenBank/DDBJ whole genome shotgun (WGS) entry which is preliminary data.</text>
</comment>
<keyword evidence="8 9" id="KW-0924">Ammonia transport</keyword>
<keyword evidence="7 9" id="KW-0472">Membrane</keyword>
<dbReference type="GO" id="GO:0005886">
    <property type="term" value="C:plasma membrane"/>
    <property type="evidence" value="ECO:0007669"/>
    <property type="project" value="UniProtKB-SubCell"/>
</dbReference>
<evidence type="ECO:0000256" key="4">
    <source>
        <dbReference type="ARBA" id="ARBA00022448"/>
    </source>
</evidence>
<feature type="transmembrane region" description="Helical" evidence="9">
    <location>
        <begin position="186"/>
        <end position="209"/>
    </location>
</feature>
<sequence length="445" mass="46541">MSTLEEVAVEWDAMATSYNNMWMLITGFLVFWMHAGFTMLEAGSVRHRNAVNILYKNLATISLGSFWFYLLGYGFAYGGDNYQTATFDFIGNGNYALSADSIGGMAGFFFQAMFAATAATIVSGAVAGRVALPAYFLIASWLTAFVYPVVVHWIWATGGWASAFQAPDDGYTPLFVDDGGCGVIDYAGSGVVHLTGGVAAFVVALILGPRLGRWSGDEEEFAANNLSLCTLGTFILWFGWYGFNCGSTLAFDGDNAGHVAVTTTLAPAAAAIVGMIVNRLVTGKYQLGNVLNCTLAGLVSITAGCSTLEPGFAIVAGGIGALVYMGSSKLMKIIGVDDPVDAISVHGAAGVWGLLAVGCFASEERIYLAYSSLECNGASGTQIATQLAGAAAIIAWVAATTAPLAIVLKVTGKLRVSEEMETAGLDASEHGGKVFAYIPEDDKAL</sequence>
<dbReference type="SUPFAM" id="SSF111352">
    <property type="entry name" value="Ammonium transporter"/>
    <property type="match status" value="1"/>
</dbReference>
<dbReference type="InParanoid" id="A0A2R5GV45"/>
<evidence type="ECO:0000256" key="3">
    <source>
        <dbReference type="ARBA" id="ARBA00009458"/>
    </source>
</evidence>
<dbReference type="GO" id="GO:0097272">
    <property type="term" value="P:ammonium homeostasis"/>
    <property type="evidence" value="ECO:0007669"/>
    <property type="project" value="TreeGrafter"/>
</dbReference>
<accession>A0A2R5GV45</accession>
<evidence type="ECO:0000256" key="6">
    <source>
        <dbReference type="ARBA" id="ARBA00022989"/>
    </source>
</evidence>
<protein>
    <recommendedName>
        <fullName evidence="9">Ammonium transporter</fullName>
    </recommendedName>
</protein>
<evidence type="ECO:0000256" key="8">
    <source>
        <dbReference type="ARBA" id="ARBA00023177"/>
    </source>
</evidence>
<dbReference type="NCBIfam" id="TIGR00836">
    <property type="entry name" value="amt"/>
    <property type="match status" value="1"/>
</dbReference>
<dbReference type="InterPro" id="IPR018047">
    <property type="entry name" value="Ammonium_transpt_CS"/>
</dbReference>
<organism evidence="11 12">
    <name type="scientific">Hondaea fermentalgiana</name>
    <dbReference type="NCBI Taxonomy" id="2315210"/>
    <lineage>
        <taxon>Eukaryota</taxon>
        <taxon>Sar</taxon>
        <taxon>Stramenopiles</taxon>
        <taxon>Bigyra</taxon>
        <taxon>Labyrinthulomycetes</taxon>
        <taxon>Thraustochytrida</taxon>
        <taxon>Thraustochytriidae</taxon>
        <taxon>Hondaea</taxon>
    </lineage>
</organism>
<dbReference type="AlphaFoldDB" id="A0A2R5GV45"/>
<evidence type="ECO:0000259" key="10">
    <source>
        <dbReference type="Pfam" id="PF00909"/>
    </source>
</evidence>
<dbReference type="Pfam" id="PF00909">
    <property type="entry name" value="Ammonium_transp"/>
    <property type="match status" value="1"/>
</dbReference>
<evidence type="ECO:0000256" key="5">
    <source>
        <dbReference type="ARBA" id="ARBA00022692"/>
    </source>
</evidence>
<gene>
    <name evidence="11" type="ORF">FCC1311_109422</name>
</gene>
<evidence type="ECO:0000256" key="7">
    <source>
        <dbReference type="ARBA" id="ARBA00023136"/>
    </source>
</evidence>
<keyword evidence="6 9" id="KW-1133">Transmembrane helix</keyword>
<feature type="transmembrane region" description="Helical" evidence="9">
    <location>
        <begin position="383"/>
        <end position="408"/>
    </location>
</feature>
<dbReference type="PROSITE" id="PS01258">
    <property type="entry name" value="BH2"/>
    <property type="match status" value="1"/>
</dbReference>
<comment type="similarity">
    <text evidence="2 9">Belongs to the ammonia transporter channel (TC 1.A.11.2) family.</text>
</comment>
<dbReference type="InterPro" id="IPR024041">
    <property type="entry name" value="NH4_transpt_AmtB-like_dom"/>
</dbReference>
<dbReference type="Proteomes" id="UP000241890">
    <property type="component" value="Unassembled WGS sequence"/>
</dbReference>
<feature type="domain" description="Ammonium transporter AmtB-like" evidence="10">
    <location>
        <begin position="21"/>
        <end position="433"/>
    </location>
</feature>
<dbReference type="OrthoDB" id="534912at2759"/>
<dbReference type="PANTHER" id="PTHR11730:SF6">
    <property type="entry name" value="AMMONIUM TRANSPORTER"/>
    <property type="match status" value="1"/>
</dbReference>
<dbReference type="GO" id="GO:0008519">
    <property type="term" value="F:ammonium channel activity"/>
    <property type="evidence" value="ECO:0007669"/>
    <property type="project" value="InterPro"/>
</dbReference>
<name>A0A2R5GV45_9STRA</name>
<feature type="transmembrane region" description="Helical" evidence="9">
    <location>
        <begin position="20"/>
        <end position="42"/>
    </location>
</feature>
<dbReference type="InterPro" id="IPR001905">
    <property type="entry name" value="Ammonium_transpt"/>
</dbReference>
<feature type="transmembrane region" description="Helical" evidence="9">
    <location>
        <begin position="108"/>
        <end position="127"/>
    </location>
</feature>
<dbReference type="PROSITE" id="PS01219">
    <property type="entry name" value="AMMONIUM_TRANSP"/>
    <property type="match status" value="1"/>
</dbReference>
<reference evidence="11 12" key="1">
    <citation type="submission" date="2017-12" db="EMBL/GenBank/DDBJ databases">
        <title>Sequencing, de novo assembly and annotation of complete genome of a new Thraustochytrid species, strain FCC1311.</title>
        <authorList>
            <person name="Sedici K."/>
            <person name="Godart F."/>
            <person name="Aiese Cigliano R."/>
            <person name="Sanseverino W."/>
            <person name="Barakat M."/>
            <person name="Ortet P."/>
            <person name="Marechal E."/>
            <person name="Cagnac O."/>
            <person name="Amato A."/>
        </authorList>
    </citation>
    <scope>NUCLEOTIDE SEQUENCE [LARGE SCALE GENOMIC DNA]</scope>
</reference>
<comment type="similarity">
    <text evidence="3">Belongs to the Bcl-2 family.</text>
</comment>
<comment type="subcellular location">
    <subcellularLocation>
        <location evidence="9">Cell membrane</location>
        <topology evidence="9">Multi-pass membrane protein</topology>
    </subcellularLocation>
    <subcellularLocation>
        <location evidence="1">Membrane</location>
        <topology evidence="1">Multi-pass membrane protein</topology>
    </subcellularLocation>
</comment>
<keyword evidence="12" id="KW-1185">Reference proteome</keyword>
<evidence type="ECO:0000256" key="1">
    <source>
        <dbReference type="ARBA" id="ARBA00004141"/>
    </source>
</evidence>
<feature type="transmembrane region" description="Helical" evidence="9">
    <location>
        <begin position="221"/>
        <end position="243"/>
    </location>
</feature>
<dbReference type="PANTHER" id="PTHR11730">
    <property type="entry name" value="AMMONIUM TRANSPORTER"/>
    <property type="match status" value="1"/>
</dbReference>
<proteinExistence type="inferred from homology"/>
<feature type="transmembrane region" description="Helical" evidence="9">
    <location>
        <begin position="134"/>
        <end position="155"/>
    </location>
</feature>